<dbReference type="AlphaFoldDB" id="A0A836BP41"/>
<evidence type="ECO:0000256" key="1">
    <source>
        <dbReference type="SAM" id="MobiDB-lite"/>
    </source>
</evidence>
<reference evidence="2" key="1">
    <citation type="journal article" date="2020" name="bioRxiv">
        <title>Comparative genomics of Chlamydomonas.</title>
        <authorList>
            <person name="Craig R.J."/>
            <person name="Hasan A.R."/>
            <person name="Ness R.W."/>
            <person name="Keightley P.D."/>
        </authorList>
    </citation>
    <scope>NUCLEOTIDE SEQUENCE</scope>
    <source>
        <strain evidence="2">CCAP 11/70</strain>
    </source>
</reference>
<gene>
    <name evidence="2" type="ORF">HYH03_017617</name>
</gene>
<evidence type="ECO:0000313" key="3">
    <source>
        <dbReference type="Proteomes" id="UP000612055"/>
    </source>
</evidence>
<comment type="caution">
    <text evidence="2">The sequence shown here is derived from an EMBL/GenBank/DDBJ whole genome shotgun (WGS) entry which is preliminary data.</text>
</comment>
<dbReference type="OrthoDB" id="539765at2759"/>
<feature type="region of interest" description="Disordered" evidence="1">
    <location>
        <begin position="220"/>
        <end position="253"/>
    </location>
</feature>
<accession>A0A836BP41</accession>
<dbReference type="Proteomes" id="UP000612055">
    <property type="component" value="Unassembled WGS sequence"/>
</dbReference>
<proteinExistence type="predicted"/>
<keyword evidence="3" id="KW-1185">Reference proteome</keyword>
<evidence type="ECO:0000313" key="2">
    <source>
        <dbReference type="EMBL" id="KAG2483507.1"/>
    </source>
</evidence>
<feature type="compositionally biased region" description="Gly residues" evidence="1">
    <location>
        <begin position="1"/>
        <end position="21"/>
    </location>
</feature>
<name>A0A836BP41_9CHLO</name>
<sequence>MGPAFGVGFGMGVNGGGGGAPFHGQLKRRPECPPPLSQLRKDNAKKTRTHFAGHDLGTPRASAPAAPDNRHGYLLSAQGSVPPAPNPTQGLLHAVTPSAVPDSEGTGGFWRNSYGTADKEAVQAAADAGLDFLGSFYDEGGSGLDIGDDDSLERSGSDPEANAELPAKANEQPPEAFDDEGSFPPAAKRKIASQQAYIAQLEEQALTLKERIFLLEQQLKERDAQDLQPPPSPSASGHSGDTDGAASPTSSSS</sequence>
<protein>
    <submittedName>
        <fullName evidence="2">Uncharacterized protein</fullName>
    </submittedName>
</protein>
<organism evidence="2 3">
    <name type="scientific">Edaphochlamys debaryana</name>
    <dbReference type="NCBI Taxonomy" id="47281"/>
    <lineage>
        <taxon>Eukaryota</taxon>
        <taxon>Viridiplantae</taxon>
        <taxon>Chlorophyta</taxon>
        <taxon>core chlorophytes</taxon>
        <taxon>Chlorophyceae</taxon>
        <taxon>CS clade</taxon>
        <taxon>Chlamydomonadales</taxon>
        <taxon>Chlamydomonadales incertae sedis</taxon>
        <taxon>Edaphochlamys</taxon>
    </lineage>
</organism>
<dbReference type="EMBL" id="JAEHOE010000174">
    <property type="protein sequence ID" value="KAG2483507.1"/>
    <property type="molecule type" value="Genomic_DNA"/>
</dbReference>
<feature type="region of interest" description="Disordered" evidence="1">
    <location>
        <begin position="1"/>
        <end position="107"/>
    </location>
</feature>
<feature type="region of interest" description="Disordered" evidence="1">
    <location>
        <begin position="139"/>
        <end position="192"/>
    </location>
</feature>